<comment type="caution">
    <text evidence="2">The sequence shown here is derived from an EMBL/GenBank/DDBJ whole genome shotgun (WGS) entry which is preliminary data.</text>
</comment>
<gene>
    <name evidence="2" type="primary">Tmem94-L1</name>
    <name evidence="2" type="ORF">Hamer_G015367</name>
</gene>
<feature type="transmembrane region" description="Helical" evidence="1">
    <location>
        <begin position="90"/>
        <end position="108"/>
    </location>
</feature>
<feature type="transmembrane region" description="Helical" evidence="1">
    <location>
        <begin position="243"/>
        <end position="272"/>
    </location>
</feature>
<dbReference type="PANTHER" id="PTHR13219:SF6">
    <property type="entry name" value="TRANSMEMBRANE PROTEIN 94"/>
    <property type="match status" value="1"/>
</dbReference>
<evidence type="ECO:0000256" key="1">
    <source>
        <dbReference type="SAM" id="Phobius"/>
    </source>
</evidence>
<accession>A0A8J5TQ35</accession>
<keyword evidence="3" id="KW-1185">Reference proteome</keyword>
<feature type="transmembrane region" description="Helical" evidence="1">
    <location>
        <begin position="57"/>
        <end position="78"/>
    </location>
</feature>
<dbReference type="InterPro" id="IPR023298">
    <property type="entry name" value="ATPase_P-typ_TM_dom_sf"/>
</dbReference>
<dbReference type="EMBL" id="JAHLQT010003055">
    <property type="protein sequence ID" value="KAG7176568.1"/>
    <property type="molecule type" value="Genomic_DNA"/>
</dbReference>
<dbReference type="SUPFAM" id="SSF81665">
    <property type="entry name" value="Calcium ATPase, transmembrane domain M"/>
    <property type="match status" value="1"/>
</dbReference>
<dbReference type="GO" id="GO:0000166">
    <property type="term" value="F:nucleotide binding"/>
    <property type="evidence" value="ECO:0007669"/>
    <property type="project" value="InterPro"/>
</dbReference>
<protein>
    <submittedName>
        <fullName evidence="2">Transmembrane protein 94-like 1</fullName>
    </submittedName>
</protein>
<dbReference type="PANTHER" id="PTHR13219">
    <property type="entry name" value="TRANSMEMBRANE PROTEIN 94"/>
    <property type="match status" value="1"/>
</dbReference>
<keyword evidence="1" id="KW-0472">Membrane</keyword>
<organism evidence="2 3">
    <name type="scientific">Homarus americanus</name>
    <name type="common">American lobster</name>
    <dbReference type="NCBI Taxonomy" id="6706"/>
    <lineage>
        <taxon>Eukaryota</taxon>
        <taxon>Metazoa</taxon>
        <taxon>Ecdysozoa</taxon>
        <taxon>Arthropoda</taxon>
        <taxon>Crustacea</taxon>
        <taxon>Multicrustacea</taxon>
        <taxon>Malacostraca</taxon>
        <taxon>Eumalacostraca</taxon>
        <taxon>Eucarida</taxon>
        <taxon>Decapoda</taxon>
        <taxon>Pleocyemata</taxon>
        <taxon>Astacidea</taxon>
        <taxon>Nephropoidea</taxon>
        <taxon>Nephropidae</taxon>
        <taxon>Homarus</taxon>
    </lineage>
</organism>
<proteinExistence type="predicted"/>
<dbReference type="Gene3D" id="3.40.1110.10">
    <property type="entry name" value="Calcium-transporting ATPase, cytoplasmic domain N"/>
    <property type="match status" value="1"/>
</dbReference>
<sequence>MACSADGLPTSEALSLLHEDISIALDEYQKTEAEKNKGFGPKSVLYEAFHHKSSLSVFHWTSVIALIVEGIVLLVAFAACNDPRYQHLPAESFFIFLAVILNVYLVWWDTQLRHKEVPRLTHNVLKDLKEYHGNVLWSAENYPHLHSPPASPSSGLVAMVTQSTSLGLSWCDSCSGGGGELHMGDIYSPNLEGIGEGFSSPKAQTPLRATPYILLETPYISNLRILLAEALNRPVTVFNKQRYYLFSWAMETVILPIVVGLILVINALRVYYGSWVGDWTEVLLIGPVCVALPLIPLGLPLAWLMLNWLGTARILTLYHHVNKLQSDPMEDPFEDAELEALQLSEMSVRWIELRKHFILTMAGKEPSPIRTANVLHVLASVTNLCCVDKKGVLSWPNPTAEKVFFLKNRAHNNLASSAPSLYGEDALFQEIKTEKIILSNPTKESESVLMSLTHDHQTAFGLQFDDPMWRRYLLSLKPLGLNILLNTCNPATQNHYTQFCAHITCEAMYNEDLVPVSQRRCLCELAKQIGFSEQAQEPFELEHQLSTFRHVPPDMACKDRLAKSLMITKLKFPFPHMVSVLVRDRGSRKLELMSQGTADIVLDSCTDYWDGYDICPLTEKDRKKILDFYHRTSLSAYCTAFSYRPTSCVVRENLTNIYMELPIDPTHLYNAARTPTPHISTEALFGDEEHTEYEEIDDIDDAFRMQCKQIFIGMVTMQYQAKTDMVQMIEQLDASCIRFVHFSKENELRSRVFSEKMGLESGWNCHISLLSDRTRTESGNSSRTGQAASVKTSGLTLYRQSTEDVTSPDLSKTRFR</sequence>
<reference evidence="2" key="1">
    <citation type="journal article" date="2021" name="Sci. Adv.">
        <title>The American lobster genome reveals insights on longevity, neural, and immune adaptations.</title>
        <authorList>
            <person name="Polinski J.M."/>
            <person name="Zimin A.V."/>
            <person name="Clark K.F."/>
            <person name="Kohn A.B."/>
            <person name="Sadowski N."/>
            <person name="Timp W."/>
            <person name="Ptitsyn A."/>
            <person name="Khanna P."/>
            <person name="Romanova D.Y."/>
            <person name="Williams P."/>
            <person name="Greenwood S.J."/>
            <person name="Moroz L.L."/>
            <person name="Walt D.R."/>
            <person name="Bodnar A.G."/>
        </authorList>
    </citation>
    <scope>NUCLEOTIDE SEQUENCE</scope>
    <source>
        <strain evidence="2">GMGI-L3</strain>
    </source>
</reference>
<evidence type="ECO:0000313" key="3">
    <source>
        <dbReference type="Proteomes" id="UP000747542"/>
    </source>
</evidence>
<dbReference type="Proteomes" id="UP000747542">
    <property type="component" value="Unassembled WGS sequence"/>
</dbReference>
<dbReference type="InterPro" id="IPR039720">
    <property type="entry name" value="TMEM94"/>
</dbReference>
<name>A0A8J5TQ35_HOMAM</name>
<keyword evidence="1 2" id="KW-0812">Transmembrane</keyword>
<keyword evidence="1" id="KW-1133">Transmembrane helix</keyword>
<dbReference type="InterPro" id="IPR023299">
    <property type="entry name" value="ATPase_P-typ_cyto_dom_N"/>
</dbReference>
<dbReference type="SUPFAM" id="SSF81660">
    <property type="entry name" value="Metal cation-transporting ATPase, ATP-binding domain N"/>
    <property type="match status" value="1"/>
</dbReference>
<feature type="transmembrane region" description="Helical" evidence="1">
    <location>
        <begin position="284"/>
        <end position="306"/>
    </location>
</feature>
<evidence type="ECO:0000313" key="2">
    <source>
        <dbReference type="EMBL" id="KAG7176568.1"/>
    </source>
</evidence>
<dbReference type="AlphaFoldDB" id="A0A8J5TQ35"/>